<feature type="transmembrane region" description="Helical" evidence="1">
    <location>
        <begin position="21"/>
        <end position="41"/>
    </location>
</feature>
<feature type="transmembrane region" description="Helical" evidence="1">
    <location>
        <begin position="124"/>
        <end position="145"/>
    </location>
</feature>
<keyword evidence="1" id="KW-1133">Transmembrane helix</keyword>
<gene>
    <name evidence="2" type="ORF">LCB40_00500</name>
</gene>
<feature type="transmembrane region" description="Helical" evidence="1">
    <location>
        <begin position="312"/>
        <end position="332"/>
    </location>
</feature>
<protein>
    <recommendedName>
        <fullName evidence="4">Polymerase</fullName>
    </recommendedName>
</protein>
<organism evidence="2 3">
    <name type="scientific">Lactobacillus corticis</name>
    <dbReference type="NCBI Taxonomy" id="2201249"/>
    <lineage>
        <taxon>Bacteria</taxon>
        <taxon>Bacillati</taxon>
        <taxon>Bacillota</taxon>
        <taxon>Bacilli</taxon>
        <taxon>Lactobacillales</taxon>
        <taxon>Lactobacillaceae</taxon>
        <taxon>Lactobacillus</taxon>
    </lineage>
</organism>
<dbReference type="Proteomes" id="UP000677218">
    <property type="component" value="Unassembled WGS sequence"/>
</dbReference>
<keyword evidence="1" id="KW-0812">Transmembrane</keyword>
<keyword evidence="3" id="KW-1185">Reference proteome</keyword>
<accession>A0A916QJ49</accession>
<evidence type="ECO:0008006" key="4">
    <source>
        <dbReference type="Google" id="ProtNLM"/>
    </source>
</evidence>
<comment type="caution">
    <text evidence="2">The sequence shown here is derived from an EMBL/GenBank/DDBJ whole genome shotgun (WGS) entry which is preliminary data.</text>
</comment>
<evidence type="ECO:0000313" key="3">
    <source>
        <dbReference type="Proteomes" id="UP000677218"/>
    </source>
</evidence>
<feature type="transmembrane region" description="Helical" evidence="1">
    <location>
        <begin position="344"/>
        <end position="360"/>
    </location>
</feature>
<feature type="transmembrane region" description="Helical" evidence="1">
    <location>
        <begin position="230"/>
        <end position="253"/>
    </location>
</feature>
<reference evidence="2" key="1">
    <citation type="submission" date="2020-08" db="EMBL/GenBank/DDBJ databases">
        <title>Taxonomic study for Lactobacillus species isolated from hardwood bark.</title>
        <authorList>
            <person name="Tohno M."/>
            <person name="Tanizawa Y."/>
        </authorList>
    </citation>
    <scope>NUCLEOTIDE SEQUENCE</scope>
    <source>
        <strain evidence="2">B40</strain>
    </source>
</reference>
<evidence type="ECO:0000256" key="1">
    <source>
        <dbReference type="SAM" id="Phobius"/>
    </source>
</evidence>
<name>A0A916QJ49_9LACO</name>
<keyword evidence="1" id="KW-0472">Membrane</keyword>
<sequence>MPYKDVDINEESFTKNAKFENFLLSLYGIVTLINVYSLSMFNNGNSTLLHLRTFLIVSAALITLLFSSFRIEKFFLAIIGIIFSVLSIKVGGADKGFLYVVLLIFAYSGISPRKILKVGIIATALPLFMVAISSKIGLISNLTFYRDGVMRQSLGTIYPLIFASYVFYIFAGLVILTDTRRMRIVLAFIIMISGIFVFKLTGARNDFIGMILLSLVSLLSGAEHSKFFRVILPIGSILIFALIFIVIFATQMFSYDSNVYAILNKLLSNRLDLQNTLSSYYNIKLLGQNIFQQGLGRTTSSVRNYFYIDSSFVRIIYMGGVLYFSWFMYLLIRLIKQLYSSKSFKFWCVLLIVMINGLTEDSFINYGINLMMPLFMISADMLTKEKII</sequence>
<dbReference type="EMBL" id="BMAY01000001">
    <property type="protein sequence ID" value="GFZ26170.1"/>
    <property type="molecule type" value="Genomic_DNA"/>
</dbReference>
<feature type="transmembrane region" description="Helical" evidence="1">
    <location>
        <begin position="184"/>
        <end position="201"/>
    </location>
</feature>
<feature type="transmembrane region" description="Helical" evidence="1">
    <location>
        <begin position="74"/>
        <end position="90"/>
    </location>
</feature>
<feature type="transmembrane region" description="Helical" evidence="1">
    <location>
        <begin position="207"/>
        <end position="223"/>
    </location>
</feature>
<feature type="transmembrane region" description="Helical" evidence="1">
    <location>
        <begin position="157"/>
        <end position="177"/>
    </location>
</feature>
<dbReference type="RefSeq" id="WP_212779884.1">
    <property type="nucleotide sequence ID" value="NZ_BMAY01000001.1"/>
</dbReference>
<evidence type="ECO:0000313" key="2">
    <source>
        <dbReference type="EMBL" id="GFZ26170.1"/>
    </source>
</evidence>
<dbReference type="AlphaFoldDB" id="A0A916QJ49"/>
<proteinExistence type="predicted"/>
<feature type="transmembrane region" description="Helical" evidence="1">
    <location>
        <begin position="96"/>
        <end position="112"/>
    </location>
</feature>
<feature type="transmembrane region" description="Helical" evidence="1">
    <location>
        <begin position="47"/>
        <end position="67"/>
    </location>
</feature>